<reference evidence="3 4" key="1">
    <citation type="submission" date="2025-04" db="UniProtKB">
        <authorList>
            <consortium name="RefSeq"/>
        </authorList>
    </citation>
    <scope>IDENTIFICATION</scope>
    <source>
        <strain evidence="3 4">15085-1641.00</strain>
        <tissue evidence="3 4">Whole body</tissue>
    </source>
</reference>
<sequence>MQFTLLYFGIGYCVSIVNIPAHAEANIDRIAEKPSYYRRERRRSRKDKLENARNEDTAHQREQRLEEVAVR</sequence>
<dbReference type="AlphaFoldDB" id="A0A6J2SUR4"/>
<dbReference type="GeneID" id="115482743"/>
<feature type="compositionally biased region" description="Basic and acidic residues" evidence="1">
    <location>
        <begin position="47"/>
        <end position="71"/>
    </location>
</feature>
<dbReference type="RefSeq" id="XP_030081553.1">
    <property type="nucleotide sequence ID" value="XM_030225693.1"/>
</dbReference>
<keyword evidence="2" id="KW-1185">Reference proteome</keyword>
<evidence type="ECO:0000256" key="1">
    <source>
        <dbReference type="SAM" id="MobiDB-lite"/>
    </source>
</evidence>
<proteinExistence type="predicted"/>
<dbReference type="RefSeq" id="XP_023171302.1">
    <property type="nucleotide sequence ID" value="XM_023315534.1"/>
</dbReference>
<feature type="region of interest" description="Disordered" evidence="1">
    <location>
        <begin position="38"/>
        <end position="71"/>
    </location>
</feature>
<organism evidence="2 4">
    <name type="scientific">Drosophila hydei</name>
    <name type="common">Fruit fly</name>
    <dbReference type="NCBI Taxonomy" id="7224"/>
    <lineage>
        <taxon>Eukaryota</taxon>
        <taxon>Metazoa</taxon>
        <taxon>Ecdysozoa</taxon>
        <taxon>Arthropoda</taxon>
        <taxon>Hexapoda</taxon>
        <taxon>Insecta</taxon>
        <taxon>Pterygota</taxon>
        <taxon>Neoptera</taxon>
        <taxon>Endopterygota</taxon>
        <taxon>Diptera</taxon>
        <taxon>Brachycera</taxon>
        <taxon>Muscomorpha</taxon>
        <taxon>Ephydroidea</taxon>
        <taxon>Drosophilidae</taxon>
        <taxon>Drosophila</taxon>
    </lineage>
</organism>
<accession>A0A6J2SUR4</accession>
<evidence type="ECO:0000313" key="3">
    <source>
        <dbReference type="RefSeq" id="XP_023171302.1"/>
    </source>
</evidence>
<name>A0A6J2SUR4_DROHY</name>
<evidence type="ECO:0000313" key="2">
    <source>
        <dbReference type="Proteomes" id="UP000504633"/>
    </source>
</evidence>
<gene>
    <name evidence="4" type="primary">LOC115482743</name>
    <name evidence="3" type="synonym">LOC111599773</name>
</gene>
<dbReference type="Proteomes" id="UP000504633">
    <property type="component" value="Unplaced"/>
</dbReference>
<dbReference type="OrthoDB" id="7868364at2759"/>
<protein>
    <submittedName>
        <fullName evidence="3">Uncharacterized protein LOC111599773 isoform X4</fullName>
    </submittedName>
    <submittedName>
        <fullName evidence="4">Uncharacterized protein LOC115482743 isoform X3</fullName>
    </submittedName>
</protein>
<evidence type="ECO:0000313" key="4">
    <source>
        <dbReference type="RefSeq" id="XP_030081553.1"/>
    </source>
</evidence>